<keyword evidence="5 12" id="KW-0812">Transmembrane</keyword>
<gene>
    <name evidence="14" type="ORF">BGLCM_1073</name>
    <name evidence="13" type="ORF">BIFGAL_03207</name>
</gene>
<evidence type="ECO:0000256" key="12">
    <source>
        <dbReference type="SAM" id="Phobius"/>
    </source>
</evidence>
<feature type="transmembrane region" description="Helical" evidence="12">
    <location>
        <begin position="35"/>
        <end position="58"/>
    </location>
</feature>
<evidence type="ECO:0000256" key="5">
    <source>
        <dbReference type="ARBA" id="ARBA00022692"/>
    </source>
</evidence>
<dbReference type="EC" id="2.7.8.5" evidence="14"/>
<comment type="caution">
    <text evidence="13">The sequence shown here is derived from an EMBL/GenBank/DDBJ whole genome shotgun (WGS) entry which is preliminary data.</text>
</comment>
<dbReference type="EMBL" id="JGYW01000005">
    <property type="protein sequence ID" value="KFI58779.1"/>
    <property type="molecule type" value="Genomic_DNA"/>
</dbReference>
<dbReference type="InterPro" id="IPR000462">
    <property type="entry name" value="CDP-OH_P_trans"/>
</dbReference>
<evidence type="ECO:0000313" key="13">
    <source>
        <dbReference type="EMBL" id="EFA23095.1"/>
    </source>
</evidence>
<keyword evidence="10" id="KW-1208">Phospholipid metabolism</keyword>
<evidence type="ECO:0000256" key="9">
    <source>
        <dbReference type="ARBA" id="ARBA00023209"/>
    </source>
</evidence>
<evidence type="ECO:0000256" key="4">
    <source>
        <dbReference type="ARBA" id="ARBA00022679"/>
    </source>
</evidence>
<dbReference type="eggNOG" id="COG0558">
    <property type="taxonomic scope" value="Bacteria"/>
</dbReference>
<dbReference type="GO" id="GO:0008444">
    <property type="term" value="F:CDP-diacylglycerol-glycerol-3-phosphate 3-phosphatidyltransferase activity"/>
    <property type="evidence" value="ECO:0007669"/>
    <property type="project" value="UniProtKB-EC"/>
</dbReference>
<reference evidence="13 15" key="1">
    <citation type="submission" date="2009-11" db="EMBL/GenBank/DDBJ databases">
        <authorList>
            <person name="Weinstock G."/>
            <person name="Sodergren E."/>
            <person name="Clifton S."/>
            <person name="Fulton L."/>
            <person name="Fulton B."/>
            <person name="Courtney L."/>
            <person name="Fronick C."/>
            <person name="Harrison M."/>
            <person name="Strong C."/>
            <person name="Farmer C."/>
            <person name="Delahaunty K."/>
            <person name="Markovic C."/>
            <person name="Hall O."/>
            <person name="Minx P."/>
            <person name="Tomlinson C."/>
            <person name="Mitreva M."/>
            <person name="Nelson J."/>
            <person name="Hou S."/>
            <person name="Wollam A."/>
            <person name="Pepin K.H."/>
            <person name="Johnson M."/>
            <person name="Bhonagiri V."/>
            <person name="Nash W.E."/>
            <person name="Warren W."/>
            <person name="Chinwalla A."/>
            <person name="Mardis E.R."/>
            <person name="Wilson R.K."/>
        </authorList>
    </citation>
    <scope>NUCLEOTIDE SEQUENCE [LARGE SCALE GENOMIC DNA]</scope>
    <source>
        <strain evidence="13 15">DSM 20093</strain>
    </source>
</reference>
<dbReference type="PANTHER" id="PTHR14269:SF62">
    <property type="entry name" value="CDP-DIACYLGLYCEROL--GLYCEROL-3-PHOSPHATE 3-PHOSPHATIDYLTRANSFERASE 1, CHLOROPLASTIC"/>
    <property type="match status" value="1"/>
</dbReference>
<dbReference type="GO" id="GO:0046474">
    <property type="term" value="P:glycerophospholipid biosynthetic process"/>
    <property type="evidence" value="ECO:0007669"/>
    <property type="project" value="TreeGrafter"/>
</dbReference>
<evidence type="ECO:0000313" key="15">
    <source>
        <dbReference type="Proteomes" id="UP000003656"/>
    </source>
</evidence>
<dbReference type="Proteomes" id="UP000003656">
    <property type="component" value="Unassembled WGS sequence"/>
</dbReference>
<evidence type="ECO:0000256" key="10">
    <source>
        <dbReference type="ARBA" id="ARBA00023264"/>
    </source>
</evidence>
<reference evidence="14 16" key="2">
    <citation type="submission" date="2014-03" db="EMBL/GenBank/DDBJ databases">
        <title>Genomics of Bifidobacteria.</title>
        <authorList>
            <person name="Ventura M."/>
            <person name="Milani C."/>
            <person name="Lugli G.A."/>
        </authorList>
    </citation>
    <scope>NUCLEOTIDE SEQUENCE [LARGE SCALE GENOMIC DNA]</scope>
    <source>
        <strain evidence="14 16">LMG 11596</strain>
    </source>
</reference>
<keyword evidence="6 12" id="KW-1133">Transmembrane helix</keyword>
<dbReference type="InterPro" id="IPR050324">
    <property type="entry name" value="CDP-alcohol_PTase-I"/>
</dbReference>
<keyword evidence="9" id="KW-0594">Phospholipid biosynthesis</keyword>
<proteinExistence type="inferred from homology"/>
<dbReference type="AlphaFoldDB" id="D1NTP1"/>
<feature type="transmembrane region" description="Helical" evidence="12">
    <location>
        <begin position="104"/>
        <end position="129"/>
    </location>
</feature>
<evidence type="ECO:0000256" key="6">
    <source>
        <dbReference type="ARBA" id="ARBA00022989"/>
    </source>
</evidence>
<dbReference type="Pfam" id="PF01066">
    <property type="entry name" value="CDP-OH_P_transf"/>
    <property type="match status" value="1"/>
</dbReference>
<feature type="transmembrane region" description="Helical" evidence="12">
    <location>
        <begin position="183"/>
        <end position="208"/>
    </location>
</feature>
<keyword evidence="3" id="KW-0444">Lipid biosynthesis</keyword>
<keyword evidence="7" id="KW-0443">Lipid metabolism</keyword>
<evidence type="ECO:0000256" key="2">
    <source>
        <dbReference type="ARBA" id="ARBA00010441"/>
    </source>
</evidence>
<evidence type="ECO:0000313" key="14">
    <source>
        <dbReference type="EMBL" id="KFI58779.1"/>
    </source>
</evidence>
<evidence type="ECO:0000256" key="11">
    <source>
        <dbReference type="RuleBase" id="RU003750"/>
    </source>
</evidence>
<sequence length="236" mass="25821">MTTPWAGLVSAHETMMERTMAPKLIRKYSPEARDVIFTIPNLISLFRILSIPVIAFLITKHLMIASLIVLAASAASDALDGYVARTFNQVSKIGQILDPIADRLLIFFSVGALAINQVIPWWMLIAVVLRDVMLGVLSLVMAQHDYGPLPVHFVGKAGTAVLMFAIVGLMVAEIDASMYWSQLLHLIAVACAIWGIALYWTAGIIYMAQALPLLRTDQPSSTLAETLAAPHEDNHD</sequence>
<dbReference type="PROSITE" id="PS00379">
    <property type="entry name" value="CDP_ALCOHOL_P_TRANSF"/>
    <property type="match status" value="1"/>
</dbReference>
<dbReference type="PANTHER" id="PTHR14269">
    <property type="entry name" value="CDP-DIACYLGLYCEROL--GLYCEROL-3-PHOSPHATE 3-PHOSPHATIDYLTRANSFERASE-RELATED"/>
    <property type="match status" value="1"/>
</dbReference>
<keyword evidence="8 12" id="KW-0472">Membrane</keyword>
<keyword evidence="4 11" id="KW-0808">Transferase</keyword>
<evidence type="ECO:0000256" key="1">
    <source>
        <dbReference type="ARBA" id="ARBA00004141"/>
    </source>
</evidence>
<dbReference type="InterPro" id="IPR043130">
    <property type="entry name" value="CDP-OH_PTrfase_TM_dom"/>
</dbReference>
<evidence type="ECO:0000256" key="8">
    <source>
        <dbReference type="ARBA" id="ARBA00023136"/>
    </source>
</evidence>
<evidence type="ECO:0000313" key="16">
    <source>
        <dbReference type="Proteomes" id="UP000029074"/>
    </source>
</evidence>
<dbReference type="STRING" id="561180.BIFGAL_03207"/>
<feature type="transmembrane region" description="Helical" evidence="12">
    <location>
        <begin position="149"/>
        <end position="171"/>
    </location>
</feature>
<keyword evidence="16" id="KW-1185">Reference proteome</keyword>
<name>D1NTP1_9BIFI</name>
<dbReference type="Gene3D" id="1.20.120.1760">
    <property type="match status" value="1"/>
</dbReference>
<dbReference type="EMBL" id="ABXB03000002">
    <property type="protein sequence ID" value="EFA23095.1"/>
    <property type="molecule type" value="Genomic_DNA"/>
</dbReference>
<protein>
    <submittedName>
        <fullName evidence="14">Phosphatidylglycerophosphate synthase</fullName>
        <ecNumber evidence="14">2.7.8.5</ecNumber>
    </submittedName>
    <submittedName>
        <fullName evidence="13">Putative CDP-diacylglycerol--glycerol-3-phosphate 3-phosphatidyltransferase</fullName>
    </submittedName>
</protein>
<comment type="subcellular location">
    <subcellularLocation>
        <location evidence="1">Membrane</location>
        <topology evidence="1">Multi-pass membrane protein</topology>
    </subcellularLocation>
</comment>
<dbReference type="Proteomes" id="UP000029074">
    <property type="component" value="Unassembled WGS sequence"/>
</dbReference>
<accession>D1NTP1</accession>
<dbReference type="InterPro" id="IPR048254">
    <property type="entry name" value="CDP_ALCOHOL_P_TRANSF_CS"/>
</dbReference>
<organism evidence="13 15">
    <name type="scientific">Bifidobacterium gallicum DSM 20093 = LMG 11596</name>
    <dbReference type="NCBI Taxonomy" id="561180"/>
    <lineage>
        <taxon>Bacteria</taxon>
        <taxon>Bacillati</taxon>
        <taxon>Actinomycetota</taxon>
        <taxon>Actinomycetes</taxon>
        <taxon>Bifidobacteriales</taxon>
        <taxon>Bifidobacteriaceae</taxon>
        <taxon>Bifidobacterium</taxon>
    </lineage>
</organism>
<dbReference type="GO" id="GO:0016020">
    <property type="term" value="C:membrane"/>
    <property type="evidence" value="ECO:0007669"/>
    <property type="project" value="UniProtKB-SubCell"/>
</dbReference>
<feature type="transmembrane region" description="Helical" evidence="12">
    <location>
        <begin position="64"/>
        <end position="83"/>
    </location>
</feature>
<comment type="similarity">
    <text evidence="2 11">Belongs to the CDP-alcohol phosphatidyltransferase class-I family.</text>
</comment>
<evidence type="ECO:0000256" key="3">
    <source>
        <dbReference type="ARBA" id="ARBA00022516"/>
    </source>
</evidence>
<evidence type="ECO:0000256" key="7">
    <source>
        <dbReference type="ARBA" id="ARBA00023098"/>
    </source>
</evidence>